<feature type="domain" description="Acyl-CoA dehydrogenase/oxidase C-terminal" evidence="6">
    <location>
        <begin position="267"/>
        <end position="380"/>
    </location>
</feature>
<dbReference type="InterPro" id="IPR009100">
    <property type="entry name" value="AcylCoA_DH/oxidase_NM_dom_sf"/>
</dbReference>
<dbReference type="Gene3D" id="2.40.110.10">
    <property type="entry name" value="Butyryl-CoA Dehydrogenase, subunit A, domain 2"/>
    <property type="match status" value="1"/>
</dbReference>
<evidence type="ECO:0000256" key="1">
    <source>
        <dbReference type="ARBA" id="ARBA00001974"/>
    </source>
</evidence>
<feature type="domain" description="Acyl-CoA dehydrogenase/oxidase N-terminal" evidence="8">
    <location>
        <begin position="32"/>
        <end position="99"/>
    </location>
</feature>
<comment type="cofactor">
    <cofactor evidence="1">
        <name>FAD</name>
        <dbReference type="ChEBI" id="CHEBI:57692"/>
    </cofactor>
</comment>
<dbReference type="InterPro" id="IPR037069">
    <property type="entry name" value="AcylCoA_DH/ox_N_sf"/>
</dbReference>
<dbReference type="Proteomes" id="UP001056201">
    <property type="component" value="Chromosome 1"/>
</dbReference>
<dbReference type="EMBL" id="CP097635">
    <property type="protein sequence ID" value="URI06170.1"/>
    <property type="molecule type" value="Genomic_DNA"/>
</dbReference>
<feature type="domain" description="Acyl-CoA oxidase/dehydrogenase middle" evidence="7">
    <location>
        <begin position="139"/>
        <end position="229"/>
    </location>
</feature>
<evidence type="ECO:0000259" key="8">
    <source>
        <dbReference type="Pfam" id="PF02771"/>
    </source>
</evidence>
<evidence type="ECO:0000259" key="7">
    <source>
        <dbReference type="Pfam" id="PF02770"/>
    </source>
</evidence>
<dbReference type="Pfam" id="PF02770">
    <property type="entry name" value="Acyl-CoA_dh_M"/>
    <property type="match status" value="1"/>
</dbReference>
<dbReference type="Gene3D" id="1.10.540.10">
    <property type="entry name" value="Acyl-CoA dehydrogenase/oxidase, N-terminal domain"/>
    <property type="match status" value="1"/>
</dbReference>
<proteinExistence type="inferred from homology"/>
<sequence>MSSSLAATPARNAPPAPTHPDELGAALARLTQRFAATAADHDREASFPHANFAELQRHGLVASVVPVALGGGGANLATARRIVGAVARGEPATALVLTMTFLIHRSITRADSRWPAHLREAVLRSAVADGALANSLRVEPQLGSPARGGLPGTVARRTADGWRLSGHKLYTTGIPALRWLAVWGRTDEPQPRVGVFLVPREAPGIRVIESWDHLGLRASGSHEVVFTDVLLPADHAVDLRAPTEWAAGPDDDQYAWMIVLLGALYDGVARAARGWLLDFLEQRAPGSLGAPLATLPRVREKVGEIEALLWANDALLEQLVRAADAGHPPRVADSSLAKYSLTHNAIRVVDIALELSGNHGLARRNPLERHHRDVLCSRIHTPQNDSILQQAGQRAFEGGLA</sequence>
<evidence type="ECO:0000256" key="4">
    <source>
        <dbReference type="ARBA" id="ARBA00022827"/>
    </source>
</evidence>
<dbReference type="InterPro" id="IPR013786">
    <property type="entry name" value="AcylCoA_DH/ox_N"/>
</dbReference>
<dbReference type="CDD" id="cd00567">
    <property type="entry name" value="ACAD"/>
    <property type="match status" value="1"/>
</dbReference>
<dbReference type="SUPFAM" id="SSF56645">
    <property type="entry name" value="Acyl-CoA dehydrogenase NM domain-like"/>
    <property type="match status" value="1"/>
</dbReference>
<evidence type="ECO:0000256" key="5">
    <source>
        <dbReference type="SAM" id="MobiDB-lite"/>
    </source>
</evidence>
<dbReference type="Gene3D" id="1.20.140.10">
    <property type="entry name" value="Butyryl-CoA Dehydrogenase, subunit A, domain 3"/>
    <property type="match status" value="1"/>
</dbReference>
<keyword evidence="3" id="KW-0285">Flavoprotein</keyword>
<reference evidence="9" key="1">
    <citation type="submission" date="2022-05" db="EMBL/GenBank/DDBJ databases">
        <title>An RpoN-dependent PEP-CTERM gene is involved in floc formation of an Aquincola tertiaricarbonis strain.</title>
        <authorList>
            <person name="Qiu D."/>
            <person name="Xia M."/>
        </authorList>
    </citation>
    <scope>NUCLEOTIDE SEQUENCE</scope>
    <source>
        <strain evidence="9">RN12</strain>
    </source>
</reference>
<dbReference type="SUPFAM" id="SSF47203">
    <property type="entry name" value="Acyl-CoA dehydrogenase C-terminal domain-like"/>
    <property type="match status" value="1"/>
</dbReference>
<comment type="similarity">
    <text evidence="2">Belongs to the acyl-CoA dehydrogenase family.</text>
</comment>
<dbReference type="InterPro" id="IPR052547">
    <property type="entry name" value="Mito_Isobutyryl-CoADH"/>
</dbReference>
<feature type="region of interest" description="Disordered" evidence="5">
    <location>
        <begin position="1"/>
        <end position="22"/>
    </location>
</feature>
<dbReference type="InterPro" id="IPR009075">
    <property type="entry name" value="AcylCo_DH/oxidase_C"/>
</dbReference>
<evidence type="ECO:0000256" key="3">
    <source>
        <dbReference type="ARBA" id="ARBA00022630"/>
    </source>
</evidence>
<feature type="compositionally biased region" description="Low complexity" evidence="5">
    <location>
        <begin position="1"/>
        <end position="11"/>
    </location>
</feature>
<dbReference type="Pfam" id="PF00441">
    <property type="entry name" value="Acyl-CoA_dh_1"/>
    <property type="match status" value="1"/>
</dbReference>
<keyword evidence="10" id="KW-1185">Reference proteome</keyword>
<accession>A0ABY4S4A1</accession>
<dbReference type="PANTHER" id="PTHR43831">
    <property type="entry name" value="ISOBUTYRYL-COA DEHYDROGENASE"/>
    <property type="match status" value="1"/>
</dbReference>
<evidence type="ECO:0000313" key="9">
    <source>
        <dbReference type="EMBL" id="URI06170.1"/>
    </source>
</evidence>
<organism evidence="9 10">
    <name type="scientific">Aquincola tertiaricarbonis</name>
    <dbReference type="NCBI Taxonomy" id="391953"/>
    <lineage>
        <taxon>Bacteria</taxon>
        <taxon>Pseudomonadati</taxon>
        <taxon>Pseudomonadota</taxon>
        <taxon>Betaproteobacteria</taxon>
        <taxon>Burkholderiales</taxon>
        <taxon>Sphaerotilaceae</taxon>
        <taxon>Aquincola</taxon>
    </lineage>
</organism>
<evidence type="ECO:0000256" key="2">
    <source>
        <dbReference type="ARBA" id="ARBA00009347"/>
    </source>
</evidence>
<dbReference type="InterPro" id="IPR006091">
    <property type="entry name" value="Acyl-CoA_Oxase/DH_mid-dom"/>
</dbReference>
<dbReference type="InterPro" id="IPR036250">
    <property type="entry name" value="AcylCo_DH-like_C"/>
</dbReference>
<evidence type="ECO:0000313" key="10">
    <source>
        <dbReference type="Proteomes" id="UP001056201"/>
    </source>
</evidence>
<keyword evidence="4" id="KW-0274">FAD</keyword>
<dbReference type="PIRSF" id="PIRSF016578">
    <property type="entry name" value="HsaA"/>
    <property type="match status" value="1"/>
</dbReference>
<dbReference type="InterPro" id="IPR046373">
    <property type="entry name" value="Acyl-CoA_Oxase/DH_mid-dom_sf"/>
</dbReference>
<protein>
    <submittedName>
        <fullName evidence="9">Acyl-CoA/acyl-ACP dehydrogenase</fullName>
    </submittedName>
</protein>
<gene>
    <name evidence="9" type="ORF">MW290_09540</name>
</gene>
<dbReference type="PANTHER" id="PTHR43831:SF1">
    <property type="entry name" value="ISOBUTYRYL-COA DEHYDROGENASE, MITOCHONDRIAL"/>
    <property type="match status" value="1"/>
</dbReference>
<dbReference type="RefSeq" id="WP_250194434.1">
    <property type="nucleotide sequence ID" value="NZ_CP097635.1"/>
</dbReference>
<evidence type="ECO:0000259" key="6">
    <source>
        <dbReference type="Pfam" id="PF00441"/>
    </source>
</evidence>
<dbReference type="Pfam" id="PF02771">
    <property type="entry name" value="Acyl-CoA_dh_N"/>
    <property type="match status" value="1"/>
</dbReference>
<name>A0ABY4S4A1_AQUTE</name>